<keyword evidence="3 5" id="KW-1133">Transmembrane helix</keyword>
<feature type="transmembrane region" description="Helical" evidence="5">
    <location>
        <begin position="110"/>
        <end position="129"/>
    </location>
</feature>
<feature type="transmembrane region" description="Helical" evidence="5">
    <location>
        <begin position="21"/>
        <end position="41"/>
    </location>
</feature>
<evidence type="ECO:0000313" key="7">
    <source>
        <dbReference type="Proteomes" id="UP001241605"/>
    </source>
</evidence>
<evidence type="ECO:0000256" key="4">
    <source>
        <dbReference type="ARBA" id="ARBA00023136"/>
    </source>
</evidence>
<keyword evidence="4 5" id="KW-0472">Membrane</keyword>
<dbReference type="EMBL" id="CP124616">
    <property type="protein sequence ID" value="WGW05743.1"/>
    <property type="molecule type" value="Genomic_DNA"/>
</dbReference>
<keyword evidence="7" id="KW-1185">Reference proteome</keyword>
<dbReference type="Proteomes" id="UP001241605">
    <property type="component" value="Chromosome"/>
</dbReference>
<feature type="transmembrane region" description="Helical" evidence="5">
    <location>
        <begin position="82"/>
        <end position="103"/>
    </location>
</feature>
<organism evidence="6 7">
    <name type="scientific">Tropicibacter oceani</name>
    <dbReference type="NCBI Taxonomy" id="3058420"/>
    <lineage>
        <taxon>Bacteria</taxon>
        <taxon>Pseudomonadati</taxon>
        <taxon>Pseudomonadota</taxon>
        <taxon>Alphaproteobacteria</taxon>
        <taxon>Rhodobacterales</taxon>
        <taxon>Roseobacteraceae</taxon>
        <taxon>Tropicibacter</taxon>
    </lineage>
</organism>
<name>A0ABY8QMR0_9RHOB</name>
<reference evidence="6 7" key="1">
    <citation type="submission" date="2023-05" db="EMBL/GenBank/DDBJ databases">
        <title>YMD87, complete Genome.</title>
        <authorList>
            <person name="Zhang J."/>
            <person name="Xu X."/>
        </authorList>
    </citation>
    <scope>NUCLEOTIDE SEQUENCE [LARGE SCALE GENOMIC DNA]</scope>
    <source>
        <strain evidence="6 7">YMD87</strain>
    </source>
</reference>
<comment type="subcellular location">
    <subcellularLocation>
        <location evidence="1">Membrane</location>
        <topology evidence="1">Multi-pass membrane protein</topology>
    </subcellularLocation>
</comment>
<sequence>MDRIITLHGRVFAAIERLGSGLLPLLARFVFAATLLGYFWASGMTKLGDGLLGFLRPSTGAYAQIFPKAMEAVTYDVSQLSVFHWLVVVAGTWAEFLLPLMIVIGLFTRLAALGMIGFVVVQSLTDLYGHGGIGHPGTLGAWFDRASDSLILDQRAFWVLLLITLVVKGAGALSVDRLLAVRMGAKAA</sequence>
<evidence type="ECO:0000256" key="5">
    <source>
        <dbReference type="SAM" id="Phobius"/>
    </source>
</evidence>
<accession>A0ABY8QMR0</accession>
<proteinExistence type="predicted"/>
<gene>
    <name evidence="6" type="ORF">QF118_09410</name>
</gene>
<keyword evidence="2 5" id="KW-0812">Transmembrane</keyword>
<protein>
    <submittedName>
        <fullName evidence="6">DoxX family protein</fullName>
    </submittedName>
</protein>
<dbReference type="InterPro" id="IPR032808">
    <property type="entry name" value="DoxX"/>
</dbReference>
<evidence type="ECO:0000256" key="2">
    <source>
        <dbReference type="ARBA" id="ARBA00022692"/>
    </source>
</evidence>
<feature type="transmembrane region" description="Helical" evidence="5">
    <location>
        <begin position="156"/>
        <end position="175"/>
    </location>
</feature>
<dbReference type="RefSeq" id="WP_282302367.1">
    <property type="nucleotide sequence ID" value="NZ_CP124616.1"/>
</dbReference>
<dbReference type="Pfam" id="PF07681">
    <property type="entry name" value="DoxX"/>
    <property type="match status" value="1"/>
</dbReference>
<evidence type="ECO:0000256" key="1">
    <source>
        <dbReference type="ARBA" id="ARBA00004141"/>
    </source>
</evidence>
<evidence type="ECO:0000256" key="3">
    <source>
        <dbReference type="ARBA" id="ARBA00022989"/>
    </source>
</evidence>
<evidence type="ECO:0000313" key="6">
    <source>
        <dbReference type="EMBL" id="WGW05743.1"/>
    </source>
</evidence>